<dbReference type="InParanoid" id="A0A6J2YII3"/>
<evidence type="ECO:0000256" key="2">
    <source>
        <dbReference type="ARBA" id="ARBA00022723"/>
    </source>
</evidence>
<dbReference type="Proteomes" id="UP000504635">
    <property type="component" value="Unplaced"/>
</dbReference>
<accession>A0A6J2YII3</accession>
<organism evidence="4 5">
    <name type="scientific">Sitophilus oryzae</name>
    <name type="common">Rice weevil</name>
    <name type="synonym">Curculio oryzae</name>
    <dbReference type="NCBI Taxonomy" id="7048"/>
    <lineage>
        <taxon>Eukaryota</taxon>
        <taxon>Metazoa</taxon>
        <taxon>Ecdysozoa</taxon>
        <taxon>Arthropoda</taxon>
        <taxon>Hexapoda</taxon>
        <taxon>Insecta</taxon>
        <taxon>Pterygota</taxon>
        <taxon>Neoptera</taxon>
        <taxon>Endopterygota</taxon>
        <taxon>Coleoptera</taxon>
        <taxon>Polyphaga</taxon>
        <taxon>Cucujiformia</taxon>
        <taxon>Curculionidae</taxon>
        <taxon>Dryophthorinae</taxon>
        <taxon>Sitophilus</taxon>
    </lineage>
</organism>
<evidence type="ECO:0000259" key="3">
    <source>
        <dbReference type="Pfam" id="PF13359"/>
    </source>
</evidence>
<dbReference type="GeneID" id="115887412"/>
<dbReference type="GO" id="GO:0046872">
    <property type="term" value="F:metal ion binding"/>
    <property type="evidence" value="ECO:0007669"/>
    <property type="project" value="UniProtKB-KW"/>
</dbReference>
<keyword evidence="4" id="KW-1185">Reference proteome</keyword>
<gene>
    <name evidence="5" type="primary">LOC115887412</name>
</gene>
<name>A0A6J2YII3_SITOR</name>
<evidence type="ECO:0000313" key="4">
    <source>
        <dbReference type="Proteomes" id="UP000504635"/>
    </source>
</evidence>
<dbReference type="OrthoDB" id="6581217at2759"/>
<evidence type="ECO:0000256" key="1">
    <source>
        <dbReference type="ARBA" id="ARBA00001968"/>
    </source>
</evidence>
<dbReference type="InterPro" id="IPR027806">
    <property type="entry name" value="HARBI1_dom"/>
</dbReference>
<evidence type="ECO:0000313" key="5">
    <source>
        <dbReference type="RefSeq" id="XP_030762685.1"/>
    </source>
</evidence>
<sequence>MAVCDAYYKFILVDIGTAGSNHDSTTFKESGFGSALLNEQLDLPEPQVLPKTNQSMEHFVVADQAFPLHKRIMRPYPGSNLPLDKKIFNYRLSRARRTIENTWYIGSKVAYITETNNCQYY</sequence>
<dbReference type="Pfam" id="PF13359">
    <property type="entry name" value="DDE_Tnp_4"/>
    <property type="match status" value="1"/>
</dbReference>
<dbReference type="RefSeq" id="XP_030762685.1">
    <property type="nucleotide sequence ID" value="XM_030906825.1"/>
</dbReference>
<keyword evidence="2" id="KW-0479">Metal-binding</keyword>
<dbReference type="KEGG" id="soy:115887412"/>
<protein>
    <submittedName>
        <fullName evidence="5">Protein ALP1-like</fullName>
    </submittedName>
</protein>
<feature type="domain" description="DDE Tnp4" evidence="3">
    <location>
        <begin position="2"/>
        <end position="102"/>
    </location>
</feature>
<comment type="cofactor">
    <cofactor evidence="1">
        <name>a divalent metal cation</name>
        <dbReference type="ChEBI" id="CHEBI:60240"/>
    </cofactor>
</comment>
<reference evidence="5" key="1">
    <citation type="submission" date="2025-08" db="UniProtKB">
        <authorList>
            <consortium name="RefSeq"/>
        </authorList>
    </citation>
    <scope>IDENTIFICATION</scope>
    <source>
        <tissue evidence="5">Gonads</tissue>
    </source>
</reference>
<dbReference type="AlphaFoldDB" id="A0A6J2YII3"/>
<proteinExistence type="predicted"/>